<dbReference type="InterPro" id="IPR022765">
    <property type="entry name" value="Dna2/Cas4_DUF83"/>
</dbReference>
<evidence type="ECO:0000256" key="4">
    <source>
        <dbReference type="ARBA" id="ARBA00022839"/>
    </source>
</evidence>
<proteinExistence type="inferred from homology"/>
<evidence type="ECO:0000256" key="6">
    <source>
        <dbReference type="ARBA" id="ARBA00023014"/>
    </source>
</evidence>
<dbReference type="PANTHER" id="PTHR37168:SF1">
    <property type="entry name" value="CRISPR-ASSOCIATED EXONUCLEASE CAS4"/>
    <property type="match status" value="1"/>
</dbReference>
<keyword evidence="12" id="KW-1185">Reference proteome</keyword>
<dbReference type="Gene3D" id="3.90.320.10">
    <property type="match status" value="1"/>
</dbReference>
<keyword evidence="8 9" id="KW-0464">Manganese</keyword>
<dbReference type="EMBL" id="CP025688">
    <property type="protein sequence ID" value="QAA21906.1"/>
    <property type="molecule type" value="Genomic_DNA"/>
</dbReference>
<keyword evidence="4 9" id="KW-0269">Exonuclease</keyword>
<dbReference type="RefSeq" id="WP_028977780.1">
    <property type="nucleotide sequence ID" value="NZ_CP025688.1"/>
</dbReference>
<keyword evidence="6 9" id="KW-0411">Iron-sulfur</keyword>
<accession>A0ABX5Q5I8</accession>
<evidence type="ECO:0000313" key="12">
    <source>
        <dbReference type="Proteomes" id="UP000285882"/>
    </source>
</evidence>
<dbReference type="NCBIfam" id="TIGR00372">
    <property type="entry name" value="cas4"/>
    <property type="match status" value="1"/>
</dbReference>
<dbReference type="InterPro" id="IPR011604">
    <property type="entry name" value="PDDEXK-like_dom_sf"/>
</dbReference>
<evidence type="ECO:0000256" key="5">
    <source>
        <dbReference type="ARBA" id="ARBA00023004"/>
    </source>
</evidence>
<name>A0ABX5Q5I8_9BACL</name>
<feature type="domain" description="DUF83" evidence="10">
    <location>
        <begin position="4"/>
        <end position="162"/>
    </location>
</feature>
<keyword evidence="7 9" id="KW-0051">Antiviral defense</keyword>
<dbReference type="PANTHER" id="PTHR37168">
    <property type="entry name" value="CRISPR-ASSOCIATED EXONUCLEASE CAS4"/>
    <property type="match status" value="1"/>
</dbReference>
<evidence type="ECO:0000313" key="11">
    <source>
        <dbReference type="EMBL" id="QAA21906.1"/>
    </source>
</evidence>
<keyword evidence="3 9" id="KW-0378">Hydrolase</keyword>
<evidence type="ECO:0000256" key="9">
    <source>
        <dbReference type="RuleBase" id="RU365022"/>
    </source>
</evidence>
<comment type="cofactor">
    <cofactor evidence="9">
        <name>Mg(2+)</name>
        <dbReference type="ChEBI" id="CHEBI:18420"/>
    </cofactor>
    <cofactor evidence="9">
        <name>Mn(2+)</name>
        <dbReference type="ChEBI" id="CHEBI:29035"/>
    </cofactor>
    <text evidence="9">Mg(2+) or Mn(2+) required for ssDNA cleavage activity.</text>
</comment>
<protein>
    <recommendedName>
        <fullName evidence="9">CRISPR-associated exonuclease Cas4</fullName>
        <ecNumber evidence="9">3.1.12.1</ecNumber>
    </recommendedName>
</protein>
<evidence type="ECO:0000256" key="7">
    <source>
        <dbReference type="ARBA" id="ARBA00023118"/>
    </source>
</evidence>
<dbReference type="Pfam" id="PF01930">
    <property type="entry name" value="Cas_Cas4"/>
    <property type="match status" value="1"/>
</dbReference>
<keyword evidence="1 9" id="KW-0540">Nuclease</keyword>
<dbReference type="EC" id="3.1.12.1" evidence="9"/>
<keyword evidence="2 9" id="KW-0479">Metal-binding</keyword>
<sequence>MRVTGAMFYYYFVCRRKLWLFAHDLRYEDTDENVVLGRLLDQSSYERETKHIMIDGTVNVDFIQDWTILHEVKKSRSIEEASIWQAKYYLYFLQERGIEIKKAILDYPKLRKRQKVALTQNDRATIQCTLEDIEKIITLRTAPDIIEQPICRKCAYFEYCYI</sequence>
<comment type="similarity">
    <text evidence="9">Belongs to the CRISPR-associated exonuclease Cas4 family.</text>
</comment>
<gene>
    <name evidence="11" type="primary">cas4</name>
    <name evidence="11" type="ORF">C0674_04350</name>
</gene>
<comment type="function">
    <text evidence="9">CRISPR (clustered regularly interspaced short palindromic repeat) is an adaptive immune system that provides protection against mobile genetic elements (viruses, transposable elements and conjugative plasmids). CRISPR clusters contain sequences complementary to antecedent mobile elements and target invading nucleic acids. CRISPR clusters are transcribed and processed into CRISPR RNA (crRNA).</text>
</comment>
<evidence type="ECO:0000256" key="1">
    <source>
        <dbReference type="ARBA" id="ARBA00022722"/>
    </source>
</evidence>
<evidence type="ECO:0000259" key="10">
    <source>
        <dbReference type="Pfam" id="PF01930"/>
    </source>
</evidence>
<dbReference type="Proteomes" id="UP000285882">
    <property type="component" value="Chromosome"/>
</dbReference>
<organism evidence="11 12">
    <name type="scientific">Sporolactobacillus terrae</name>
    <dbReference type="NCBI Taxonomy" id="269673"/>
    <lineage>
        <taxon>Bacteria</taxon>
        <taxon>Bacillati</taxon>
        <taxon>Bacillota</taxon>
        <taxon>Bacilli</taxon>
        <taxon>Bacillales</taxon>
        <taxon>Sporolactobacillaceae</taxon>
        <taxon>Sporolactobacillus</taxon>
    </lineage>
</organism>
<evidence type="ECO:0000256" key="2">
    <source>
        <dbReference type="ARBA" id="ARBA00022723"/>
    </source>
</evidence>
<reference evidence="11 12" key="1">
    <citation type="submission" date="2018-01" db="EMBL/GenBank/DDBJ databases">
        <title>Complete genome sequencing of Sporolactobacillus terrae DLG3.</title>
        <authorList>
            <person name="Nam Y.-D."/>
            <person name="Kang J."/>
            <person name="Chung W.-H."/>
        </authorList>
    </citation>
    <scope>NUCLEOTIDE SEQUENCE [LARGE SCALE GENOMIC DNA]</scope>
    <source>
        <strain evidence="11 12">DLG3</strain>
    </source>
</reference>
<evidence type="ECO:0000256" key="3">
    <source>
        <dbReference type="ARBA" id="ARBA00022801"/>
    </source>
</evidence>
<comment type="cofactor">
    <cofactor evidence="9">
        <name>iron-sulfur cluster</name>
        <dbReference type="ChEBI" id="CHEBI:30408"/>
    </cofactor>
</comment>
<keyword evidence="5 9" id="KW-0408">Iron</keyword>
<dbReference type="InterPro" id="IPR013343">
    <property type="entry name" value="CRISPR-assoc_prot_Cas4"/>
</dbReference>
<evidence type="ECO:0000256" key="8">
    <source>
        <dbReference type="ARBA" id="ARBA00023211"/>
    </source>
</evidence>